<name>A0A1M5QU09_9BURK</name>
<feature type="domain" description="Major facilitator superfamily (MFS) profile" evidence="8">
    <location>
        <begin position="17"/>
        <end position="401"/>
    </location>
</feature>
<evidence type="ECO:0000256" key="6">
    <source>
        <dbReference type="ARBA" id="ARBA00023136"/>
    </source>
</evidence>
<dbReference type="STRING" id="658167.SAMN04488135_102380"/>
<feature type="transmembrane region" description="Helical" evidence="7">
    <location>
        <begin position="12"/>
        <end position="34"/>
    </location>
</feature>
<organism evidence="9 10">
    <name type="scientific">Pollutimonas bauzanensis</name>
    <dbReference type="NCBI Taxonomy" id="658167"/>
    <lineage>
        <taxon>Bacteria</taxon>
        <taxon>Pseudomonadati</taxon>
        <taxon>Pseudomonadota</taxon>
        <taxon>Betaproteobacteria</taxon>
        <taxon>Burkholderiales</taxon>
        <taxon>Alcaligenaceae</taxon>
        <taxon>Pollutimonas</taxon>
    </lineage>
</organism>
<accession>A0A1M5QU09</accession>
<comment type="subcellular location">
    <subcellularLocation>
        <location evidence="1">Cell membrane</location>
        <topology evidence="1">Multi-pass membrane protein</topology>
    </subcellularLocation>
</comment>
<dbReference type="InterPro" id="IPR050171">
    <property type="entry name" value="MFS_Transporters"/>
</dbReference>
<feature type="transmembrane region" description="Helical" evidence="7">
    <location>
        <begin position="373"/>
        <end position="395"/>
    </location>
</feature>
<keyword evidence="4 7" id="KW-0812">Transmembrane</keyword>
<dbReference type="AlphaFoldDB" id="A0A1M5QU09"/>
<dbReference type="GO" id="GO:0005886">
    <property type="term" value="C:plasma membrane"/>
    <property type="evidence" value="ECO:0007669"/>
    <property type="project" value="UniProtKB-SubCell"/>
</dbReference>
<dbReference type="InterPro" id="IPR036259">
    <property type="entry name" value="MFS_trans_sf"/>
</dbReference>
<evidence type="ECO:0000256" key="2">
    <source>
        <dbReference type="ARBA" id="ARBA00022448"/>
    </source>
</evidence>
<evidence type="ECO:0000259" key="8">
    <source>
        <dbReference type="PROSITE" id="PS50850"/>
    </source>
</evidence>
<dbReference type="PANTHER" id="PTHR23517">
    <property type="entry name" value="RESISTANCE PROTEIN MDTM, PUTATIVE-RELATED-RELATED"/>
    <property type="match status" value="1"/>
</dbReference>
<feature type="transmembrane region" description="Helical" evidence="7">
    <location>
        <begin position="254"/>
        <end position="274"/>
    </location>
</feature>
<evidence type="ECO:0000256" key="5">
    <source>
        <dbReference type="ARBA" id="ARBA00022989"/>
    </source>
</evidence>
<dbReference type="Pfam" id="PF07690">
    <property type="entry name" value="MFS_1"/>
    <property type="match status" value="1"/>
</dbReference>
<feature type="transmembrane region" description="Helical" evidence="7">
    <location>
        <begin position="142"/>
        <end position="163"/>
    </location>
</feature>
<evidence type="ECO:0000256" key="4">
    <source>
        <dbReference type="ARBA" id="ARBA00022692"/>
    </source>
</evidence>
<feature type="transmembrane region" description="Helical" evidence="7">
    <location>
        <begin position="81"/>
        <end position="102"/>
    </location>
</feature>
<dbReference type="InterPro" id="IPR020846">
    <property type="entry name" value="MFS_dom"/>
</dbReference>
<feature type="transmembrane region" description="Helical" evidence="7">
    <location>
        <begin position="108"/>
        <end position="130"/>
    </location>
</feature>
<feature type="transmembrane region" description="Helical" evidence="7">
    <location>
        <begin position="54"/>
        <end position="74"/>
    </location>
</feature>
<dbReference type="PROSITE" id="PS50850">
    <property type="entry name" value="MFS"/>
    <property type="match status" value="1"/>
</dbReference>
<dbReference type="SUPFAM" id="SSF103473">
    <property type="entry name" value="MFS general substrate transporter"/>
    <property type="match status" value="1"/>
</dbReference>
<keyword evidence="3" id="KW-1003">Cell membrane</keyword>
<evidence type="ECO:0000313" key="9">
    <source>
        <dbReference type="EMBL" id="SHH17562.1"/>
    </source>
</evidence>
<keyword evidence="5 7" id="KW-1133">Transmembrane helix</keyword>
<feature type="transmembrane region" description="Helical" evidence="7">
    <location>
        <begin position="286"/>
        <end position="306"/>
    </location>
</feature>
<feature type="transmembrane region" description="Helical" evidence="7">
    <location>
        <begin position="223"/>
        <end position="248"/>
    </location>
</feature>
<keyword evidence="6 7" id="KW-0472">Membrane</keyword>
<evidence type="ECO:0000256" key="3">
    <source>
        <dbReference type="ARBA" id="ARBA00022475"/>
    </source>
</evidence>
<keyword evidence="2" id="KW-0813">Transport</keyword>
<evidence type="ECO:0000256" key="1">
    <source>
        <dbReference type="ARBA" id="ARBA00004651"/>
    </source>
</evidence>
<dbReference type="PROSITE" id="PS00217">
    <property type="entry name" value="SUGAR_TRANSPORT_2"/>
    <property type="match status" value="1"/>
</dbReference>
<proteinExistence type="predicted"/>
<feature type="transmembrane region" description="Helical" evidence="7">
    <location>
        <begin position="348"/>
        <end position="367"/>
    </location>
</feature>
<dbReference type="InterPro" id="IPR011701">
    <property type="entry name" value="MFS"/>
</dbReference>
<evidence type="ECO:0000256" key="7">
    <source>
        <dbReference type="SAM" id="Phobius"/>
    </source>
</evidence>
<dbReference type="EMBL" id="FQXE01000002">
    <property type="protein sequence ID" value="SHH17562.1"/>
    <property type="molecule type" value="Genomic_DNA"/>
</dbReference>
<dbReference type="GO" id="GO:0022857">
    <property type="term" value="F:transmembrane transporter activity"/>
    <property type="evidence" value="ECO:0007669"/>
    <property type="project" value="InterPro"/>
</dbReference>
<dbReference type="RefSeq" id="WP_073102001.1">
    <property type="nucleotide sequence ID" value="NZ_FQXE01000002.1"/>
</dbReference>
<dbReference type="OrthoDB" id="9810492at2"/>
<dbReference type="PANTHER" id="PTHR23517:SF13">
    <property type="entry name" value="MAJOR FACILITATOR SUPERFAMILY MFS_1"/>
    <property type="match status" value="1"/>
</dbReference>
<feature type="transmembrane region" description="Helical" evidence="7">
    <location>
        <begin position="312"/>
        <end position="336"/>
    </location>
</feature>
<keyword evidence="10" id="KW-1185">Reference proteome</keyword>
<dbReference type="Proteomes" id="UP000184226">
    <property type="component" value="Unassembled WGS sequence"/>
</dbReference>
<evidence type="ECO:0000313" key="10">
    <source>
        <dbReference type="Proteomes" id="UP000184226"/>
    </source>
</evidence>
<gene>
    <name evidence="9" type="ORF">SAMN04488135_102380</name>
</gene>
<protein>
    <submittedName>
        <fullName evidence="9">Predicted arabinose efflux permease, MFS family</fullName>
    </submittedName>
</protein>
<reference evidence="9 10" key="1">
    <citation type="submission" date="2016-11" db="EMBL/GenBank/DDBJ databases">
        <authorList>
            <person name="Jaros S."/>
            <person name="Januszkiewicz K."/>
            <person name="Wedrychowicz H."/>
        </authorList>
    </citation>
    <scope>NUCLEOTIDE SEQUENCE [LARGE SCALE GENOMIC DNA]</scope>
    <source>
        <strain evidence="9 10">CGMCC 1.10190</strain>
    </source>
</reference>
<sequence>MHPEAAQLPPRLQRWGGFLAVSLALGLGFATSSLPTPLYPVYQAQWHLPPSALTYIYALYMVGVLFALLCFGRLSDTIGRYAVLCLSLSMITAGLIMSGVASSINTLLLARLIIGFANGLLTTAGTLALVDAHPYKDRRIASITTSAAIALGVGMGPLLGGLLAQTGFAPLRLSYFVVAALALANLYLAWRCRHTLRQQTGARPRLSISPKLALPGRQTRTPFLLASIAAFLMFSTGSLLASLIPSFLYDLLPWQGPAVPGVAFLILSLASAATQFSQRHLKPVKGLTLGLAMLVLFLGAVSVGVATGSIAAFTACMVLAGVGQGLCFMAATMIAAQNADEHRRSANMATYFSIAYVGATIPVIVVGRLADRWGMTAAILAFCALAAAALCILIYQVRKLMR</sequence>
<dbReference type="Gene3D" id="1.20.1250.20">
    <property type="entry name" value="MFS general substrate transporter like domains"/>
    <property type="match status" value="1"/>
</dbReference>
<dbReference type="InterPro" id="IPR005829">
    <property type="entry name" value="Sugar_transporter_CS"/>
</dbReference>
<feature type="transmembrane region" description="Helical" evidence="7">
    <location>
        <begin position="169"/>
        <end position="190"/>
    </location>
</feature>